<evidence type="ECO:0000313" key="3">
    <source>
        <dbReference type="Proteomes" id="UP000199727"/>
    </source>
</evidence>
<feature type="compositionally biased region" description="Pro residues" evidence="1">
    <location>
        <begin position="74"/>
        <end position="84"/>
    </location>
</feature>
<evidence type="ECO:0000313" key="2">
    <source>
        <dbReference type="EMBL" id="OXG25693.1"/>
    </source>
</evidence>
<dbReference type="AlphaFoldDB" id="A0A854QIK1"/>
<feature type="compositionally biased region" description="Polar residues" evidence="1">
    <location>
        <begin position="49"/>
        <end position="67"/>
    </location>
</feature>
<accession>A0A854QIK1</accession>
<organism evidence="2 3">
    <name type="scientific">Cryptococcus neoformans Tu259-1</name>
    <dbReference type="NCBI Taxonomy" id="1230072"/>
    <lineage>
        <taxon>Eukaryota</taxon>
        <taxon>Fungi</taxon>
        <taxon>Dikarya</taxon>
        <taxon>Basidiomycota</taxon>
        <taxon>Agaricomycotina</taxon>
        <taxon>Tremellomycetes</taxon>
        <taxon>Tremellales</taxon>
        <taxon>Cryptococcaceae</taxon>
        <taxon>Cryptococcus</taxon>
        <taxon>Cryptococcus neoformans species complex</taxon>
    </lineage>
</organism>
<dbReference type="OrthoDB" id="2565080at2759"/>
<reference evidence="2 3" key="1">
    <citation type="submission" date="2017-06" db="EMBL/GenBank/DDBJ databases">
        <title>Global population genomics of the pathogenic fungus Cryptococcus neoformans var. grubii.</title>
        <authorList>
            <person name="Cuomo C."/>
            <person name="Litvintseva A."/>
            <person name="Chen Y."/>
            <person name="Young S."/>
            <person name="Zeng Q."/>
            <person name="Chapman S."/>
            <person name="Gujja S."/>
            <person name="Saif S."/>
            <person name="Birren B."/>
        </authorList>
    </citation>
    <scope>NUCLEOTIDE SEQUENCE [LARGE SCALE GENOMIC DNA]</scope>
    <source>
        <strain evidence="2 3">Tu259-1</strain>
    </source>
</reference>
<feature type="compositionally biased region" description="Low complexity" evidence="1">
    <location>
        <begin position="24"/>
        <end position="36"/>
    </location>
</feature>
<sequence>MLSITRYIRSSRRTTSIFTNRFLSSSSSVPNSASNPRDVLRGTEHDGSSQKVETWFLSSPSNSVAKTESQEPEFTPPSAPPLPSNAPQAVHQFHDFITAPAPSEASEVILPHTLEFFDTRSASAVLEASAVPESLPQSWENRVRVSGLREQNVKIVGKKEEVIFPEGDMIQGLEGSGPAWEWVGVVQVRGRGRGVVRRADGVVRRWLLKNPLSPSVEPVTIENPKTPRIDPDADWSIVPVKGTRICLNILTEEGRERWRLEDLWGARGHKL</sequence>
<gene>
    <name evidence="2" type="ORF">C361_01653</name>
</gene>
<feature type="compositionally biased region" description="Basic and acidic residues" evidence="1">
    <location>
        <begin position="38"/>
        <end position="48"/>
    </location>
</feature>
<evidence type="ECO:0000256" key="1">
    <source>
        <dbReference type="SAM" id="MobiDB-lite"/>
    </source>
</evidence>
<feature type="region of interest" description="Disordered" evidence="1">
    <location>
        <begin position="24"/>
        <end position="87"/>
    </location>
</feature>
<protein>
    <submittedName>
        <fullName evidence="2">Uncharacterized protein</fullName>
    </submittedName>
</protein>
<proteinExistence type="predicted"/>
<comment type="caution">
    <text evidence="2">The sequence shown here is derived from an EMBL/GenBank/DDBJ whole genome shotgun (WGS) entry which is preliminary data.</text>
</comment>
<dbReference type="EMBL" id="AMKT01000027">
    <property type="protein sequence ID" value="OXG25693.1"/>
    <property type="molecule type" value="Genomic_DNA"/>
</dbReference>
<dbReference type="Proteomes" id="UP000199727">
    <property type="component" value="Unassembled WGS sequence"/>
</dbReference>
<name>A0A854QIK1_CRYNE</name>